<dbReference type="EMBL" id="GL883014">
    <property type="protein sequence ID" value="EGG19634.1"/>
    <property type="molecule type" value="Genomic_DNA"/>
</dbReference>
<gene>
    <name evidence="2" type="ORF">DFA_00212</name>
</gene>
<organism evidence="2 3">
    <name type="scientific">Cavenderia fasciculata</name>
    <name type="common">Slime mold</name>
    <name type="synonym">Dictyostelium fasciculatum</name>
    <dbReference type="NCBI Taxonomy" id="261658"/>
    <lineage>
        <taxon>Eukaryota</taxon>
        <taxon>Amoebozoa</taxon>
        <taxon>Evosea</taxon>
        <taxon>Eumycetozoa</taxon>
        <taxon>Dictyostelia</taxon>
        <taxon>Acytosteliales</taxon>
        <taxon>Cavenderiaceae</taxon>
        <taxon>Cavenderia</taxon>
    </lineage>
</organism>
<accession>F4PXX4</accession>
<protein>
    <submittedName>
        <fullName evidence="2">Uncharacterized protein</fullName>
    </submittedName>
</protein>
<feature type="compositionally biased region" description="Basic and acidic residues" evidence="1">
    <location>
        <begin position="69"/>
        <end position="91"/>
    </location>
</feature>
<evidence type="ECO:0000313" key="2">
    <source>
        <dbReference type="EMBL" id="EGG19634.1"/>
    </source>
</evidence>
<keyword evidence="3" id="KW-1185">Reference proteome</keyword>
<name>F4PXX4_CACFS</name>
<sequence>MNNEYSNFQEDEESEEEEKKLLVFTENQHSTILFLQERTLIGKTSKVNSTSSTAPHHITSINSQLQGQKTDKQTKRKREINSKDKISKEQEEALVSDPQHV</sequence>
<dbReference type="GeneID" id="14871728"/>
<dbReference type="RefSeq" id="XP_004357928.1">
    <property type="nucleotide sequence ID" value="XM_004357871.1"/>
</dbReference>
<dbReference type="AlphaFoldDB" id="F4PXX4"/>
<dbReference type="KEGG" id="dfa:DFA_00212"/>
<feature type="compositionally biased region" description="Polar residues" evidence="1">
    <location>
        <begin position="46"/>
        <end position="68"/>
    </location>
</feature>
<feature type="region of interest" description="Disordered" evidence="1">
    <location>
        <begin position="46"/>
        <end position="101"/>
    </location>
</feature>
<evidence type="ECO:0000313" key="3">
    <source>
        <dbReference type="Proteomes" id="UP000007797"/>
    </source>
</evidence>
<reference evidence="3" key="1">
    <citation type="journal article" date="2011" name="Genome Res.">
        <title>Phylogeny-wide analysis of social amoeba genomes highlights ancient origins for complex intercellular communication.</title>
        <authorList>
            <person name="Heidel A.J."/>
            <person name="Lawal H.M."/>
            <person name="Felder M."/>
            <person name="Schilde C."/>
            <person name="Helps N.R."/>
            <person name="Tunggal B."/>
            <person name="Rivero F."/>
            <person name="John U."/>
            <person name="Schleicher M."/>
            <person name="Eichinger L."/>
            <person name="Platzer M."/>
            <person name="Noegel A.A."/>
            <person name="Schaap P."/>
            <person name="Gloeckner G."/>
        </authorList>
    </citation>
    <scope>NUCLEOTIDE SEQUENCE [LARGE SCALE GENOMIC DNA]</scope>
    <source>
        <strain evidence="3">SH3</strain>
    </source>
</reference>
<evidence type="ECO:0000256" key="1">
    <source>
        <dbReference type="SAM" id="MobiDB-lite"/>
    </source>
</evidence>
<proteinExistence type="predicted"/>
<dbReference type="Proteomes" id="UP000007797">
    <property type="component" value="Unassembled WGS sequence"/>
</dbReference>